<dbReference type="NCBIfam" id="TIGR00762">
    <property type="entry name" value="DegV"/>
    <property type="match status" value="1"/>
</dbReference>
<dbReference type="PANTHER" id="PTHR33434">
    <property type="entry name" value="DEGV DOMAIN-CONTAINING PROTEIN DR_1986-RELATED"/>
    <property type="match status" value="1"/>
</dbReference>
<dbReference type="Pfam" id="PF02645">
    <property type="entry name" value="DegV"/>
    <property type="match status" value="1"/>
</dbReference>
<evidence type="ECO:0000256" key="2">
    <source>
        <dbReference type="ARBA" id="ARBA00023121"/>
    </source>
</evidence>
<dbReference type="Gene3D" id="3.30.1180.10">
    <property type="match status" value="1"/>
</dbReference>
<dbReference type="InterPro" id="IPR043168">
    <property type="entry name" value="DegV_C"/>
</dbReference>
<dbReference type="RefSeq" id="WP_125595810.1">
    <property type="nucleotide sequence ID" value="NZ_JBHSSM010000015.1"/>
</dbReference>
<comment type="caution">
    <text evidence="3">The sequence shown here is derived from an EMBL/GenBank/DDBJ whole genome shotgun (WGS) entry which is preliminary data.</text>
</comment>
<evidence type="ECO:0000313" key="4">
    <source>
        <dbReference type="Proteomes" id="UP001596310"/>
    </source>
</evidence>
<evidence type="ECO:0000313" key="3">
    <source>
        <dbReference type="EMBL" id="MFC6314968.1"/>
    </source>
</evidence>
<dbReference type="Proteomes" id="UP001596310">
    <property type="component" value="Unassembled WGS sequence"/>
</dbReference>
<protein>
    <submittedName>
        <fullName evidence="3">DegV family protein</fullName>
    </submittedName>
</protein>
<comment type="function">
    <text evidence="1">May bind long-chain fatty acids, such as palmitate, and may play a role in lipid transport or fatty acid metabolism.</text>
</comment>
<gene>
    <name evidence="3" type="ORF">ACFQHW_05210</name>
</gene>
<dbReference type="InterPro" id="IPR003797">
    <property type="entry name" value="DegV"/>
</dbReference>
<dbReference type="InterPro" id="IPR050270">
    <property type="entry name" value="DegV_domain_contain"/>
</dbReference>
<keyword evidence="4" id="KW-1185">Reference proteome</keyword>
<organism evidence="3 4">
    <name type="scientific">Lapidilactobacillus achengensis</name>
    <dbReference type="NCBI Taxonomy" id="2486000"/>
    <lineage>
        <taxon>Bacteria</taxon>
        <taxon>Bacillati</taxon>
        <taxon>Bacillota</taxon>
        <taxon>Bacilli</taxon>
        <taxon>Lactobacillales</taxon>
        <taxon>Lactobacillaceae</taxon>
        <taxon>Lapidilactobacillus</taxon>
    </lineage>
</organism>
<reference evidence="4" key="1">
    <citation type="journal article" date="2019" name="Int. J. Syst. Evol. Microbiol.">
        <title>The Global Catalogue of Microorganisms (GCM) 10K type strain sequencing project: providing services to taxonomists for standard genome sequencing and annotation.</title>
        <authorList>
            <consortium name="The Broad Institute Genomics Platform"/>
            <consortium name="The Broad Institute Genome Sequencing Center for Infectious Disease"/>
            <person name="Wu L."/>
            <person name="Ma J."/>
        </authorList>
    </citation>
    <scope>NUCLEOTIDE SEQUENCE [LARGE SCALE GENOMIC DNA]</scope>
    <source>
        <strain evidence="4">CCM 8897</strain>
    </source>
</reference>
<sequence length="292" mass="32295">MKIAIVTDSSAYLSAAECRQYGITVIPIPLIMDDRVYREGVDLAPAAFYEQLRQAKTLPSTSQPAVGDLLRTYENLANAGYDTVISIHLSSTISGFYQTLATLAPQVKHLQVLPYDSGITVRLLGYMAIEAARLAQRGATPELIFARLDQLRHQINEVFIVNDLQNLVRGGRLSNMSAVLGNMLKIKPLLTFADDTNKIVLFDKVRALKRAYQRAEAIFARDLAQSSVPLRLLIIHANDPQAAENWQTSLQAKFPEVVTEITYFGPVIGTHLGEKAIALGWMPDIFATEVQP</sequence>
<dbReference type="SUPFAM" id="SSF82549">
    <property type="entry name" value="DAK1/DegV-like"/>
    <property type="match status" value="1"/>
</dbReference>
<name>A0ABW1UPJ2_9LACO</name>
<dbReference type="Gene3D" id="3.40.50.10170">
    <property type="match status" value="1"/>
</dbReference>
<dbReference type="PROSITE" id="PS51482">
    <property type="entry name" value="DEGV"/>
    <property type="match status" value="1"/>
</dbReference>
<dbReference type="PANTHER" id="PTHR33434:SF2">
    <property type="entry name" value="FATTY ACID-BINDING PROTEIN TM_1468"/>
    <property type="match status" value="1"/>
</dbReference>
<evidence type="ECO:0000256" key="1">
    <source>
        <dbReference type="ARBA" id="ARBA00003238"/>
    </source>
</evidence>
<keyword evidence="2" id="KW-0446">Lipid-binding</keyword>
<accession>A0ABW1UPJ2</accession>
<dbReference type="EMBL" id="JBHSSM010000015">
    <property type="protein sequence ID" value="MFC6314968.1"/>
    <property type="molecule type" value="Genomic_DNA"/>
</dbReference>
<proteinExistence type="predicted"/>